<evidence type="ECO:0000313" key="1">
    <source>
        <dbReference type="EMBL" id="SHH85312.1"/>
    </source>
</evidence>
<dbReference type="EMBL" id="FQXE01000005">
    <property type="protein sequence ID" value="SHH85312.1"/>
    <property type="molecule type" value="Genomic_DNA"/>
</dbReference>
<keyword evidence="2" id="KW-1185">Reference proteome</keyword>
<evidence type="ECO:0000313" key="2">
    <source>
        <dbReference type="Proteomes" id="UP000184226"/>
    </source>
</evidence>
<gene>
    <name evidence="1" type="ORF">SAMN04488135_105194</name>
</gene>
<dbReference type="Proteomes" id="UP000184226">
    <property type="component" value="Unassembled WGS sequence"/>
</dbReference>
<dbReference type="SUPFAM" id="SSF140736">
    <property type="entry name" value="Rv1873-like"/>
    <property type="match status" value="1"/>
</dbReference>
<dbReference type="InterPro" id="IPR014937">
    <property type="entry name" value="DUF1810"/>
</dbReference>
<dbReference type="OrthoDB" id="9801870at2"/>
<dbReference type="Gene3D" id="1.25.40.380">
    <property type="entry name" value="Protein of unknown function DUF1810"/>
    <property type="match status" value="1"/>
</dbReference>
<organism evidence="1 2">
    <name type="scientific">Pollutimonas bauzanensis</name>
    <dbReference type="NCBI Taxonomy" id="658167"/>
    <lineage>
        <taxon>Bacteria</taxon>
        <taxon>Pseudomonadati</taxon>
        <taxon>Pseudomonadota</taxon>
        <taxon>Betaproteobacteria</taxon>
        <taxon>Burkholderiales</taxon>
        <taxon>Alcaligenaceae</taxon>
        <taxon>Pollutimonas</taxon>
    </lineage>
</organism>
<dbReference type="Pfam" id="PF08837">
    <property type="entry name" value="DUF1810"/>
    <property type="match status" value="1"/>
</dbReference>
<name>A0A1M5WCT8_9BURK</name>
<dbReference type="STRING" id="658167.SAMN04488135_105194"/>
<dbReference type="RefSeq" id="WP_073103293.1">
    <property type="nucleotide sequence ID" value="NZ_FQXE01000005.1"/>
</dbReference>
<dbReference type="PIRSF" id="PIRSF008546">
    <property type="entry name" value="UCP008546"/>
    <property type="match status" value="1"/>
</dbReference>
<proteinExistence type="predicted"/>
<reference evidence="1 2" key="1">
    <citation type="submission" date="2016-11" db="EMBL/GenBank/DDBJ databases">
        <authorList>
            <person name="Jaros S."/>
            <person name="Januszkiewicz K."/>
            <person name="Wedrychowicz H."/>
        </authorList>
    </citation>
    <scope>NUCLEOTIDE SEQUENCE [LARGE SCALE GENOMIC DNA]</scope>
    <source>
        <strain evidence="1 2">CGMCC 1.10190</strain>
    </source>
</reference>
<protein>
    <submittedName>
        <fullName evidence="1">Uncharacterized protein, DUF1810 family</fullName>
    </submittedName>
</protein>
<dbReference type="InterPro" id="IPR036287">
    <property type="entry name" value="Rv1873-like_sf"/>
</dbReference>
<dbReference type="AlphaFoldDB" id="A0A1M5WCT8"/>
<accession>A0A1M5WCT8</accession>
<sequence>MADPYKLQRFMDAQDPVFEQVRAELRAGRKRSHWMWFIFPQIEGLGRSAMAREFAIASRQEAVAYSSHPLLGARLMECTRLVNAVEGLPITQIFGHTDAMKFRSCMTLFASASPDRQVFDYALQKYFDGQPDAATLERLGERGG</sequence>